<gene>
    <name evidence="2" type="ORF">L0668_04525</name>
</gene>
<evidence type="ECO:0000256" key="1">
    <source>
        <dbReference type="SAM" id="Phobius"/>
    </source>
</evidence>
<proteinExistence type="predicted"/>
<organism evidence="2 3">
    <name type="scientific">Paraglaciecola algarum</name>
    <dbReference type="NCBI Taxonomy" id="3050085"/>
    <lineage>
        <taxon>Bacteria</taxon>
        <taxon>Pseudomonadati</taxon>
        <taxon>Pseudomonadota</taxon>
        <taxon>Gammaproteobacteria</taxon>
        <taxon>Alteromonadales</taxon>
        <taxon>Alteromonadaceae</taxon>
        <taxon>Paraglaciecola</taxon>
    </lineage>
</organism>
<protein>
    <submittedName>
        <fullName evidence="2">MSHA biogenesis protein MshP</fullName>
    </submittedName>
</protein>
<name>A0ABS9D5R2_9ALTE</name>
<reference evidence="2 3" key="1">
    <citation type="submission" date="2022-01" db="EMBL/GenBank/DDBJ databases">
        <title>Paraglaciecola sp. G1-23.</title>
        <authorList>
            <person name="Jin M.S."/>
            <person name="Han D.M."/>
            <person name="Kim H.M."/>
            <person name="Jeon C.O."/>
        </authorList>
    </citation>
    <scope>NUCLEOTIDE SEQUENCE [LARGE SCALE GENOMIC DNA]</scope>
    <source>
        <strain evidence="2 3">G1-23</strain>
    </source>
</reference>
<dbReference type="Proteomes" id="UP001521137">
    <property type="component" value="Unassembled WGS sequence"/>
</dbReference>
<keyword evidence="1" id="KW-0472">Membrane</keyword>
<accession>A0ABS9D5R2</accession>
<keyword evidence="1" id="KW-0812">Transmembrane</keyword>
<evidence type="ECO:0000313" key="2">
    <source>
        <dbReference type="EMBL" id="MCF2947362.1"/>
    </source>
</evidence>
<dbReference type="EMBL" id="JAKGAS010000002">
    <property type="protein sequence ID" value="MCF2947362.1"/>
    <property type="molecule type" value="Genomic_DNA"/>
</dbReference>
<comment type="caution">
    <text evidence="2">The sequence shown here is derived from an EMBL/GenBank/DDBJ whole genome shotgun (WGS) entry which is preliminary data.</text>
</comment>
<feature type="transmembrane region" description="Helical" evidence="1">
    <location>
        <begin position="21"/>
        <end position="44"/>
    </location>
</feature>
<evidence type="ECO:0000313" key="3">
    <source>
        <dbReference type="Proteomes" id="UP001521137"/>
    </source>
</evidence>
<keyword evidence="3" id="KW-1185">Reference proteome</keyword>
<keyword evidence="1" id="KW-1133">Transmembrane helix</keyword>
<sequence>MFPKSFQLSLVNNRRHQQGSMLVIALFVIIVFGLLGLTMTRLLASSSETVIYEVLGQRALNAARSGLEKCLADKYPIASGITPCSNPTNYTFVNVAGLENCQYQVKPIDDVIVTDNAQTFTYSKFVSTGRCDAGNIIVTREVYVDALDKNP</sequence>
<dbReference type="RefSeq" id="WP_235310891.1">
    <property type="nucleotide sequence ID" value="NZ_JAKGAS010000002.1"/>
</dbReference>